<keyword evidence="2" id="KW-1185">Reference proteome</keyword>
<comment type="caution">
    <text evidence="1">The sequence shown here is derived from an EMBL/GenBank/DDBJ whole genome shotgun (WGS) entry which is preliminary data.</text>
</comment>
<name>A0ABQ8FVM0_9PEZI</name>
<gene>
    <name evidence="1" type="ORF">B0J12DRAFT_745319</name>
</gene>
<dbReference type="Proteomes" id="UP000774617">
    <property type="component" value="Unassembled WGS sequence"/>
</dbReference>
<protein>
    <submittedName>
        <fullName evidence="1">Uncharacterized protein</fullName>
    </submittedName>
</protein>
<dbReference type="EMBL" id="JAGTJR010000046">
    <property type="protein sequence ID" value="KAH7030042.1"/>
    <property type="molecule type" value="Genomic_DNA"/>
</dbReference>
<sequence>MPSSTSPDMLMSTGIGSYNVITNPVSTANLNPHPNGFIPNNTHKANNGLSIIININSNPGGPVRLPDSGNEDGTLPDNAAANAAEDDARCHATKGNASSKQPTTTTNVTAMTLTHLTVSVPLLSLLVHAPTLPHSLLHPLLTAHLRSHHVTLLPCLDDGSIHLAANYHNAGTHPLATSPSGPDAPFVSYELPRDVLAKGLRSFTLVVPTAEGWCGDGGIVRRRQGAFLEAASTVSGGEQLGLAELEGAWFCGVVAAAEHGAKRRKCVRAVSRSLRELGCAMAGALSAGGVLGEEARRTMRGEVVLQEWCDGWGDKCGADVAMARKVVEVVGEMEERYGRRMQGRLVVAEGTAIGTWGEVGAEE</sequence>
<organism evidence="1 2">
    <name type="scientific">Macrophomina phaseolina</name>
    <dbReference type="NCBI Taxonomy" id="35725"/>
    <lineage>
        <taxon>Eukaryota</taxon>
        <taxon>Fungi</taxon>
        <taxon>Dikarya</taxon>
        <taxon>Ascomycota</taxon>
        <taxon>Pezizomycotina</taxon>
        <taxon>Dothideomycetes</taxon>
        <taxon>Dothideomycetes incertae sedis</taxon>
        <taxon>Botryosphaeriales</taxon>
        <taxon>Botryosphaeriaceae</taxon>
        <taxon>Macrophomina</taxon>
    </lineage>
</organism>
<evidence type="ECO:0000313" key="1">
    <source>
        <dbReference type="EMBL" id="KAH7030042.1"/>
    </source>
</evidence>
<accession>A0ABQ8FVM0</accession>
<evidence type="ECO:0000313" key="2">
    <source>
        <dbReference type="Proteomes" id="UP000774617"/>
    </source>
</evidence>
<proteinExistence type="predicted"/>
<reference evidence="1 2" key="1">
    <citation type="journal article" date="2021" name="Nat. Commun.">
        <title>Genetic determinants of endophytism in the Arabidopsis root mycobiome.</title>
        <authorList>
            <person name="Mesny F."/>
            <person name="Miyauchi S."/>
            <person name="Thiergart T."/>
            <person name="Pickel B."/>
            <person name="Atanasova L."/>
            <person name="Karlsson M."/>
            <person name="Huettel B."/>
            <person name="Barry K.W."/>
            <person name="Haridas S."/>
            <person name="Chen C."/>
            <person name="Bauer D."/>
            <person name="Andreopoulos W."/>
            <person name="Pangilinan J."/>
            <person name="LaButti K."/>
            <person name="Riley R."/>
            <person name="Lipzen A."/>
            <person name="Clum A."/>
            <person name="Drula E."/>
            <person name="Henrissat B."/>
            <person name="Kohler A."/>
            <person name="Grigoriev I.V."/>
            <person name="Martin F.M."/>
            <person name="Hacquard S."/>
        </authorList>
    </citation>
    <scope>NUCLEOTIDE SEQUENCE [LARGE SCALE GENOMIC DNA]</scope>
    <source>
        <strain evidence="1 2">MPI-SDFR-AT-0080</strain>
    </source>
</reference>